<feature type="compositionally biased region" description="Polar residues" evidence="1">
    <location>
        <begin position="64"/>
        <end position="75"/>
    </location>
</feature>
<accession>A0A8T1MLA7</accession>
<dbReference type="EMBL" id="NIRI02000042">
    <property type="protein sequence ID" value="KAG5449943.1"/>
    <property type="molecule type" value="Genomic_DNA"/>
</dbReference>
<protein>
    <submittedName>
        <fullName evidence="2">Uncharacterized protein</fullName>
    </submittedName>
</protein>
<feature type="region of interest" description="Disordered" evidence="1">
    <location>
        <begin position="130"/>
        <end position="152"/>
    </location>
</feature>
<comment type="caution">
    <text evidence="2">The sequence shown here is derived from an EMBL/GenBank/DDBJ whole genome shotgun (WGS) entry which is preliminary data.</text>
</comment>
<dbReference type="Proteomes" id="UP000286415">
    <property type="component" value="Unassembled WGS sequence"/>
</dbReference>
<proteinExistence type="predicted"/>
<evidence type="ECO:0000313" key="3">
    <source>
        <dbReference type="Proteomes" id="UP000286415"/>
    </source>
</evidence>
<name>A0A8T1MLA7_CLOSI</name>
<reference evidence="2 3" key="2">
    <citation type="journal article" date="2021" name="Genomics">
        <title>High-quality reference genome for Clonorchis sinensis.</title>
        <authorList>
            <person name="Young N.D."/>
            <person name="Stroehlein A.J."/>
            <person name="Kinkar L."/>
            <person name="Wang T."/>
            <person name="Sohn W.M."/>
            <person name="Chang B.C.H."/>
            <person name="Kaur P."/>
            <person name="Weisz D."/>
            <person name="Dudchenko O."/>
            <person name="Aiden E.L."/>
            <person name="Korhonen P.K."/>
            <person name="Gasser R.B."/>
        </authorList>
    </citation>
    <scope>NUCLEOTIDE SEQUENCE [LARGE SCALE GENOMIC DNA]</scope>
    <source>
        <strain evidence="2">Cs-k2</strain>
    </source>
</reference>
<feature type="compositionally biased region" description="Low complexity" evidence="1">
    <location>
        <begin position="137"/>
        <end position="152"/>
    </location>
</feature>
<organism evidence="2 3">
    <name type="scientific">Clonorchis sinensis</name>
    <name type="common">Chinese liver fluke</name>
    <dbReference type="NCBI Taxonomy" id="79923"/>
    <lineage>
        <taxon>Eukaryota</taxon>
        <taxon>Metazoa</taxon>
        <taxon>Spiralia</taxon>
        <taxon>Lophotrochozoa</taxon>
        <taxon>Platyhelminthes</taxon>
        <taxon>Trematoda</taxon>
        <taxon>Digenea</taxon>
        <taxon>Opisthorchiida</taxon>
        <taxon>Opisthorchiata</taxon>
        <taxon>Opisthorchiidae</taxon>
        <taxon>Clonorchis</taxon>
    </lineage>
</organism>
<reference evidence="2 3" key="1">
    <citation type="journal article" date="2018" name="Biotechnol. Adv.">
        <title>Improved genomic resources and new bioinformatic workflow for the carcinogenic parasite Clonorchis sinensis: Biotechnological implications.</title>
        <authorList>
            <person name="Wang D."/>
            <person name="Korhonen P.K."/>
            <person name="Gasser R.B."/>
            <person name="Young N.D."/>
        </authorList>
    </citation>
    <scope>NUCLEOTIDE SEQUENCE [LARGE SCALE GENOMIC DNA]</scope>
    <source>
        <strain evidence="2">Cs-k2</strain>
    </source>
</reference>
<keyword evidence="3" id="KW-1185">Reference proteome</keyword>
<feature type="region of interest" description="Disordered" evidence="1">
    <location>
        <begin position="47"/>
        <end position="84"/>
    </location>
</feature>
<dbReference type="AlphaFoldDB" id="A0A8T1MLA7"/>
<sequence>MTPLWSNLGAKVVPKFMRFARPPNPLGLKYLARPPLVRRVLELPNPVSRMSRRNPHPRAGTAGLGTSSDCAPTNKTRVDSARPWVRKTDTVGHPHPLVFEPGLGCCSTTQATTDFDRMLPNFFAPRDQFRTPPCHRSMQNSSVSSSRASCPQ</sequence>
<evidence type="ECO:0000313" key="2">
    <source>
        <dbReference type="EMBL" id="KAG5449943.1"/>
    </source>
</evidence>
<gene>
    <name evidence="2" type="ORF">CSKR_201080</name>
</gene>
<evidence type="ECO:0000256" key="1">
    <source>
        <dbReference type="SAM" id="MobiDB-lite"/>
    </source>
</evidence>